<dbReference type="InterPro" id="IPR003594">
    <property type="entry name" value="HATPase_dom"/>
</dbReference>
<reference evidence="12" key="1">
    <citation type="journal article" date="2019" name="Int. J. Syst. Evol. Microbiol.">
        <title>The Global Catalogue of Microorganisms (GCM) 10K type strain sequencing project: providing services to taxonomists for standard genome sequencing and annotation.</title>
        <authorList>
            <consortium name="The Broad Institute Genomics Platform"/>
            <consortium name="The Broad Institute Genome Sequencing Center for Infectious Disease"/>
            <person name="Wu L."/>
            <person name="Ma J."/>
        </authorList>
    </citation>
    <scope>NUCLEOTIDE SEQUENCE [LARGE SCALE GENOMIC DNA]</scope>
    <source>
        <strain evidence="12">JCM 17633</strain>
    </source>
</reference>
<dbReference type="PROSITE" id="PS50109">
    <property type="entry name" value="HIS_KIN"/>
    <property type="match status" value="1"/>
</dbReference>
<keyword evidence="8" id="KW-0902">Two-component regulatory system</keyword>
<organism evidence="11 12">
    <name type="scientific">Winogradskyella damuponensis</name>
    <dbReference type="NCBI Taxonomy" id="943939"/>
    <lineage>
        <taxon>Bacteria</taxon>
        <taxon>Pseudomonadati</taxon>
        <taxon>Bacteroidota</taxon>
        <taxon>Flavobacteriia</taxon>
        <taxon>Flavobacteriales</taxon>
        <taxon>Flavobacteriaceae</taxon>
        <taxon>Winogradskyella</taxon>
    </lineage>
</organism>
<evidence type="ECO:0000256" key="4">
    <source>
        <dbReference type="ARBA" id="ARBA00022679"/>
    </source>
</evidence>
<dbReference type="EMBL" id="BAABCB010000005">
    <property type="protein sequence ID" value="GAA4241067.1"/>
    <property type="molecule type" value="Genomic_DNA"/>
</dbReference>
<evidence type="ECO:0000313" key="11">
    <source>
        <dbReference type="EMBL" id="GAA4241067.1"/>
    </source>
</evidence>
<keyword evidence="12" id="KW-1185">Reference proteome</keyword>
<dbReference type="Gene3D" id="3.30.565.10">
    <property type="entry name" value="Histidine kinase-like ATPase, C-terminal domain"/>
    <property type="match status" value="1"/>
</dbReference>
<evidence type="ECO:0000256" key="1">
    <source>
        <dbReference type="ARBA" id="ARBA00000085"/>
    </source>
</evidence>
<keyword evidence="5" id="KW-0547">Nucleotide-binding</keyword>
<dbReference type="InterPro" id="IPR036890">
    <property type="entry name" value="HATPase_C_sf"/>
</dbReference>
<dbReference type="CDD" id="cd16917">
    <property type="entry name" value="HATPase_UhpB-NarQ-NarX-like"/>
    <property type="match status" value="1"/>
</dbReference>
<feature type="transmembrane region" description="Helical" evidence="9">
    <location>
        <begin position="15"/>
        <end position="37"/>
    </location>
</feature>
<dbReference type="PANTHER" id="PTHR24421">
    <property type="entry name" value="NITRATE/NITRITE SENSOR PROTEIN NARX-RELATED"/>
    <property type="match status" value="1"/>
</dbReference>
<proteinExistence type="predicted"/>
<dbReference type="InterPro" id="IPR050482">
    <property type="entry name" value="Sensor_HK_TwoCompSys"/>
</dbReference>
<dbReference type="InterPro" id="IPR011712">
    <property type="entry name" value="Sig_transdc_His_kin_sub3_dim/P"/>
</dbReference>
<evidence type="ECO:0000256" key="6">
    <source>
        <dbReference type="ARBA" id="ARBA00022777"/>
    </source>
</evidence>
<evidence type="ECO:0000256" key="7">
    <source>
        <dbReference type="ARBA" id="ARBA00022840"/>
    </source>
</evidence>
<sequence>MGQGVVEKEILDLTILIYSVVVLAILATTIIVFFIIFQKRKNQLLLDKINQQQKFDEELIKTQQEIQEETLKHIGRELHDNVGQMLVLATMQMKTVASTVTDDIKVKVDNTASVLKASLEEVRALSKSLNSDVIFNLGFNATVENEVLRLNKSGLIASSLSINGTKVSFENKKDEIILFRILQEFFSNTLKYAEAEHLNVVLNYEDEFLNIRVEDDGNGFELEGVQKGSGLINMEKRAELLNAKYELVSQLNKGTSLNLVYPFRAN</sequence>
<evidence type="ECO:0000256" key="8">
    <source>
        <dbReference type="ARBA" id="ARBA00023012"/>
    </source>
</evidence>
<keyword evidence="3" id="KW-0597">Phosphoprotein</keyword>
<keyword evidence="7" id="KW-0067">ATP-binding</keyword>
<keyword evidence="9" id="KW-0472">Membrane</keyword>
<keyword evidence="4" id="KW-0808">Transferase</keyword>
<dbReference type="Proteomes" id="UP001501682">
    <property type="component" value="Unassembled WGS sequence"/>
</dbReference>
<keyword evidence="6" id="KW-0418">Kinase</keyword>
<comment type="caution">
    <text evidence="11">The sequence shown here is derived from an EMBL/GenBank/DDBJ whole genome shotgun (WGS) entry which is preliminary data.</text>
</comment>
<evidence type="ECO:0000256" key="3">
    <source>
        <dbReference type="ARBA" id="ARBA00022553"/>
    </source>
</evidence>
<evidence type="ECO:0000256" key="9">
    <source>
        <dbReference type="SAM" id="Phobius"/>
    </source>
</evidence>
<evidence type="ECO:0000313" key="12">
    <source>
        <dbReference type="Proteomes" id="UP001501682"/>
    </source>
</evidence>
<keyword evidence="9" id="KW-0812">Transmembrane</keyword>
<dbReference type="Pfam" id="PF02518">
    <property type="entry name" value="HATPase_c"/>
    <property type="match status" value="1"/>
</dbReference>
<dbReference type="PANTHER" id="PTHR24421:SF10">
    <property type="entry name" value="NITRATE_NITRITE SENSOR PROTEIN NARQ"/>
    <property type="match status" value="1"/>
</dbReference>
<evidence type="ECO:0000259" key="10">
    <source>
        <dbReference type="PROSITE" id="PS50109"/>
    </source>
</evidence>
<gene>
    <name evidence="11" type="ORF">GCM10022292_05960</name>
</gene>
<keyword evidence="9" id="KW-1133">Transmembrane helix</keyword>
<dbReference type="InterPro" id="IPR005467">
    <property type="entry name" value="His_kinase_dom"/>
</dbReference>
<evidence type="ECO:0000256" key="2">
    <source>
        <dbReference type="ARBA" id="ARBA00012438"/>
    </source>
</evidence>
<protein>
    <recommendedName>
        <fullName evidence="2">histidine kinase</fullName>
        <ecNumber evidence="2">2.7.13.3</ecNumber>
    </recommendedName>
</protein>
<evidence type="ECO:0000256" key="5">
    <source>
        <dbReference type="ARBA" id="ARBA00022741"/>
    </source>
</evidence>
<dbReference type="EC" id="2.7.13.3" evidence="2"/>
<dbReference type="RefSeq" id="WP_344712456.1">
    <property type="nucleotide sequence ID" value="NZ_BAABCB010000005.1"/>
</dbReference>
<accession>A0ABP8CMU5</accession>
<dbReference type="Gene3D" id="1.20.5.1930">
    <property type="match status" value="1"/>
</dbReference>
<dbReference type="Pfam" id="PF07730">
    <property type="entry name" value="HisKA_3"/>
    <property type="match status" value="1"/>
</dbReference>
<dbReference type="SUPFAM" id="SSF55874">
    <property type="entry name" value="ATPase domain of HSP90 chaperone/DNA topoisomerase II/histidine kinase"/>
    <property type="match status" value="1"/>
</dbReference>
<name>A0ABP8CMU5_9FLAO</name>
<feature type="domain" description="Histidine kinase" evidence="10">
    <location>
        <begin position="174"/>
        <end position="265"/>
    </location>
</feature>
<comment type="catalytic activity">
    <reaction evidence="1">
        <text>ATP + protein L-histidine = ADP + protein N-phospho-L-histidine.</text>
        <dbReference type="EC" id="2.7.13.3"/>
    </reaction>
</comment>